<gene>
    <name evidence="13" type="ORF">IEQ34_009703</name>
</gene>
<evidence type="ECO:0000256" key="9">
    <source>
        <dbReference type="PROSITE-ProRule" id="PRU00357"/>
    </source>
</evidence>
<keyword evidence="6" id="KW-0862">Zinc</keyword>
<dbReference type="GO" id="GO:0005634">
    <property type="term" value="C:nucleus"/>
    <property type="evidence" value="ECO:0007669"/>
    <property type="project" value="UniProtKB-SubCell"/>
</dbReference>
<keyword evidence="7 9" id="KW-0539">Nucleus</keyword>
<evidence type="ECO:0000313" key="14">
    <source>
        <dbReference type="Proteomes" id="UP000775213"/>
    </source>
</evidence>
<comment type="caution">
    <text evidence="13">The sequence shown here is derived from an EMBL/GenBank/DDBJ whole genome shotgun (WGS) entry which is preliminary data.</text>
</comment>
<comment type="subcellular location">
    <subcellularLocation>
        <location evidence="1 9">Nucleus</location>
    </subcellularLocation>
</comment>
<feature type="region of interest" description="Disordered" evidence="10">
    <location>
        <begin position="164"/>
        <end position="213"/>
    </location>
</feature>
<dbReference type="InterPro" id="IPR049808">
    <property type="entry name" value="CONSTANS-like_Bbox1"/>
</dbReference>
<dbReference type="Pfam" id="PF00643">
    <property type="entry name" value="zf-B_box"/>
    <property type="match status" value="1"/>
</dbReference>
<evidence type="ECO:0000313" key="13">
    <source>
        <dbReference type="EMBL" id="KAH0462128.1"/>
    </source>
</evidence>
<dbReference type="PROSITE" id="PS50119">
    <property type="entry name" value="ZF_BBOX"/>
    <property type="match status" value="2"/>
</dbReference>
<dbReference type="EMBL" id="JAGFBR010000009">
    <property type="protein sequence ID" value="KAH0462128.1"/>
    <property type="molecule type" value="Genomic_DNA"/>
</dbReference>
<organism evidence="13 14">
    <name type="scientific">Dendrobium chrysotoxum</name>
    <name type="common">Orchid</name>
    <dbReference type="NCBI Taxonomy" id="161865"/>
    <lineage>
        <taxon>Eukaryota</taxon>
        <taxon>Viridiplantae</taxon>
        <taxon>Streptophyta</taxon>
        <taxon>Embryophyta</taxon>
        <taxon>Tracheophyta</taxon>
        <taxon>Spermatophyta</taxon>
        <taxon>Magnoliopsida</taxon>
        <taxon>Liliopsida</taxon>
        <taxon>Asparagales</taxon>
        <taxon>Orchidaceae</taxon>
        <taxon>Epidendroideae</taxon>
        <taxon>Malaxideae</taxon>
        <taxon>Dendrobiinae</taxon>
        <taxon>Dendrobium</taxon>
    </lineage>
</organism>
<dbReference type="Pfam" id="PF06203">
    <property type="entry name" value="CCT"/>
    <property type="match status" value="1"/>
</dbReference>
<accession>A0AAV7H3M9</accession>
<feature type="domain" description="B box-type" evidence="11">
    <location>
        <begin position="51"/>
        <end position="95"/>
    </location>
</feature>
<dbReference type="GO" id="GO:0008270">
    <property type="term" value="F:zinc ion binding"/>
    <property type="evidence" value="ECO:0007669"/>
    <property type="project" value="UniProtKB-KW"/>
</dbReference>
<dbReference type="CDD" id="cd19821">
    <property type="entry name" value="Bbox1_BBX-like"/>
    <property type="match status" value="1"/>
</dbReference>
<evidence type="ECO:0000256" key="2">
    <source>
        <dbReference type="ARBA" id="ARBA00010024"/>
    </source>
</evidence>
<evidence type="ECO:0000259" key="12">
    <source>
        <dbReference type="PROSITE" id="PS51017"/>
    </source>
</evidence>
<keyword evidence="5 8" id="KW-0863">Zinc-finger</keyword>
<evidence type="ECO:0000256" key="1">
    <source>
        <dbReference type="ARBA" id="ARBA00004123"/>
    </source>
</evidence>
<dbReference type="GO" id="GO:0006355">
    <property type="term" value="P:regulation of DNA-templated transcription"/>
    <property type="evidence" value="ECO:0007669"/>
    <property type="project" value="UniProtKB-ARBA"/>
</dbReference>
<keyword evidence="14" id="KW-1185">Reference proteome</keyword>
<feature type="domain" description="CCT" evidence="12">
    <location>
        <begin position="345"/>
        <end position="387"/>
    </location>
</feature>
<dbReference type="Proteomes" id="UP000775213">
    <property type="component" value="Unassembled WGS sequence"/>
</dbReference>
<feature type="compositionally biased region" description="Basic and acidic residues" evidence="10">
    <location>
        <begin position="195"/>
        <end position="211"/>
    </location>
</feature>
<dbReference type="AlphaFoldDB" id="A0AAV7H3M9"/>
<dbReference type="InterPro" id="IPR000315">
    <property type="entry name" value="Znf_B-box"/>
</dbReference>
<evidence type="ECO:0000259" key="11">
    <source>
        <dbReference type="PROSITE" id="PS50119"/>
    </source>
</evidence>
<evidence type="ECO:0000256" key="6">
    <source>
        <dbReference type="ARBA" id="ARBA00022833"/>
    </source>
</evidence>
<dbReference type="SMART" id="SM00336">
    <property type="entry name" value="BBOX"/>
    <property type="match status" value="2"/>
</dbReference>
<evidence type="ECO:0000256" key="7">
    <source>
        <dbReference type="ARBA" id="ARBA00023242"/>
    </source>
</evidence>
<reference evidence="13 14" key="1">
    <citation type="journal article" date="2021" name="Hortic Res">
        <title>Chromosome-scale assembly of the Dendrobium chrysotoxum genome enhances the understanding of orchid evolution.</title>
        <authorList>
            <person name="Zhang Y."/>
            <person name="Zhang G.Q."/>
            <person name="Zhang D."/>
            <person name="Liu X.D."/>
            <person name="Xu X.Y."/>
            <person name="Sun W.H."/>
            <person name="Yu X."/>
            <person name="Zhu X."/>
            <person name="Wang Z.W."/>
            <person name="Zhao X."/>
            <person name="Zhong W.Y."/>
            <person name="Chen H."/>
            <person name="Yin W.L."/>
            <person name="Huang T."/>
            <person name="Niu S.C."/>
            <person name="Liu Z.J."/>
        </authorList>
    </citation>
    <scope>NUCLEOTIDE SEQUENCE [LARGE SCALE GENOMIC DNA]</scope>
    <source>
        <strain evidence="13">Lindl</strain>
    </source>
</reference>
<dbReference type="InterPro" id="IPR010402">
    <property type="entry name" value="CCT_domain"/>
</dbReference>
<evidence type="ECO:0000256" key="5">
    <source>
        <dbReference type="ARBA" id="ARBA00022771"/>
    </source>
</evidence>
<comment type="similarity">
    <text evidence="2">Belongs to the CONSTANS family.</text>
</comment>
<dbReference type="PROSITE" id="PS51017">
    <property type="entry name" value="CCT"/>
    <property type="match status" value="1"/>
</dbReference>
<sequence>MGKEKAGGGSTSCDYCSDATTVLYCRADTARLCVACDRQVHEANALSRKHFRSQICDNCGTAAAVAGCTDHGLVLCSDCDSEAHSAIKGHMRVVIEGFSSCPSAIVLAASWGLELDLKDCSECGDLTLFDGLATLDSDFADPYVPCVAVGGTKSMLLQQLEELGRRESKSADEGGGDLSLRMPCHSSNGLSGDSEVDRRKLQRRSDCRGGRSDMGMWTKRQRFQVRDFNSGQSRELNTSCPLEVDHLANNPCFIIKSYNGFLRKILLLILKSQKASMIKTVLQPMWMSSLLTTFIKCHLKILAHLANKAILGTCSQQLSSGEQSLVINELVNSFKINREIFAEKRGNAMQRYKEKRQTRRRAKRIRYESRKARADTRKRVKGRFIKPSEELYGRSNG</sequence>
<evidence type="ECO:0008006" key="15">
    <source>
        <dbReference type="Google" id="ProtNLM"/>
    </source>
</evidence>
<keyword evidence="4" id="KW-0677">Repeat</keyword>
<evidence type="ECO:0000256" key="4">
    <source>
        <dbReference type="ARBA" id="ARBA00022737"/>
    </source>
</evidence>
<feature type="domain" description="B box-type" evidence="11">
    <location>
        <begin position="8"/>
        <end position="55"/>
    </location>
</feature>
<dbReference type="PANTHER" id="PTHR31717:SF45">
    <property type="entry name" value="ZINC FINGER PROTEIN CONSTANS-LIKE 14-RELATED"/>
    <property type="match status" value="1"/>
</dbReference>
<dbReference type="PANTHER" id="PTHR31717">
    <property type="entry name" value="ZINC FINGER PROTEIN CONSTANS-LIKE 10"/>
    <property type="match status" value="1"/>
</dbReference>
<evidence type="ECO:0000256" key="10">
    <source>
        <dbReference type="SAM" id="MobiDB-lite"/>
    </source>
</evidence>
<evidence type="ECO:0000256" key="3">
    <source>
        <dbReference type="ARBA" id="ARBA00022723"/>
    </source>
</evidence>
<protein>
    <recommendedName>
        <fullName evidence="15">CONSTANS-like protein</fullName>
    </recommendedName>
</protein>
<keyword evidence="3" id="KW-0479">Metal-binding</keyword>
<name>A0AAV7H3M9_DENCH</name>
<evidence type="ECO:0000256" key="8">
    <source>
        <dbReference type="PROSITE-ProRule" id="PRU00024"/>
    </source>
</evidence>
<proteinExistence type="inferred from homology"/>